<keyword evidence="3" id="KW-1185">Reference proteome</keyword>
<dbReference type="RefSeq" id="WP_165094598.1">
    <property type="nucleotide sequence ID" value="NZ_CP049056.1"/>
</dbReference>
<dbReference type="Proteomes" id="UP000503336">
    <property type="component" value="Chromosome"/>
</dbReference>
<dbReference type="NCBIfam" id="NF047637">
    <property type="entry name" value="lipo_CC0125"/>
    <property type="match status" value="1"/>
</dbReference>
<keyword evidence="1" id="KW-0732">Signal</keyword>
<dbReference type="PROSITE" id="PS51257">
    <property type="entry name" value="PROKAR_LIPOPROTEIN"/>
    <property type="match status" value="1"/>
</dbReference>
<protein>
    <recommendedName>
        <fullName evidence="4">DUF4136 domain-containing protein</fullName>
    </recommendedName>
</protein>
<reference evidence="2 3" key="1">
    <citation type="submission" date="2020-02" db="EMBL/GenBank/DDBJ databases">
        <title>complete genome sequence of Rhodobacteraceae bacterium.</title>
        <authorList>
            <person name="Park J."/>
            <person name="Kim Y.-S."/>
            <person name="Kim K.-H."/>
        </authorList>
    </citation>
    <scope>NUCLEOTIDE SEQUENCE [LARGE SCALE GENOMIC DNA]</scope>
    <source>
        <strain evidence="2 3">RR4-56</strain>
    </source>
</reference>
<gene>
    <name evidence="2" type="ORF">G5B40_02535</name>
</gene>
<feature type="signal peptide" evidence="1">
    <location>
        <begin position="1"/>
        <end position="21"/>
    </location>
</feature>
<sequence length="178" mass="18964">MRVMRRLAGFAGAGAVMALLAGCVEPTPYAPAPSGEREAAGFTETKIEPDRWRVAFAGNSATSREEVEVALLLRAAEVTLGAGGDWFRVVDEATETDTRQVGVVTGFGPYPYGYGRRRYGAFGYTSFGSIDTREIKSYRATMEILVMEGEKPAGEPAAYDASAVAAALGPRVRRADAS</sequence>
<evidence type="ECO:0008006" key="4">
    <source>
        <dbReference type="Google" id="ProtNLM"/>
    </source>
</evidence>
<name>A0A7L5BSK4_9RHOB</name>
<accession>A0A7L5BSK4</accession>
<evidence type="ECO:0000256" key="1">
    <source>
        <dbReference type="SAM" id="SignalP"/>
    </source>
</evidence>
<feature type="chain" id="PRO_5029471222" description="DUF4136 domain-containing protein" evidence="1">
    <location>
        <begin position="22"/>
        <end position="178"/>
    </location>
</feature>
<dbReference type="KEGG" id="hdh:G5B40_02535"/>
<evidence type="ECO:0000313" key="2">
    <source>
        <dbReference type="EMBL" id="QIE54410.1"/>
    </source>
</evidence>
<dbReference type="AlphaFoldDB" id="A0A7L5BSK4"/>
<dbReference type="EMBL" id="CP049056">
    <property type="protein sequence ID" value="QIE54410.1"/>
    <property type="molecule type" value="Genomic_DNA"/>
</dbReference>
<evidence type="ECO:0000313" key="3">
    <source>
        <dbReference type="Proteomes" id="UP000503336"/>
    </source>
</evidence>
<organism evidence="2 3">
    <name type="scientific">Pikeienuella piscinae</name>
    <dbReference type="NCBI Taxonomy" id="2748098"/>
    <lineage>
        <taxon>Bacteria</taxon>
        <taxon>Pseudomonadati</taxon>
        <taxon>Pseudomonadota</taxon>
        <taxon>Alphaproteobacteria</taxon>
        <taxon>Rhodobacterales</taxon>
        <taxon>Paracoccaceae</taxon>
        <taxon>Pikeienuella</taxon>
    </lineage>
</organism>
<proteinExistence type="predicted"/>